<gene>
    <name evidence="2" type="ORF">XYLVIOL_LOCUS10541</name>
</gene>
<protein>
    <submittedName>
        <fullName evidence="2">Uncharacterized protein</fullName>
    </submittedName>
</protein>
<proteinExistence type="predicted"/>
<feature type="coiled-coil region" evidence="1">
    <location>
        <begin position="258"/>
        <end position="371"/>
    </location>
</feature>
<organism evidence="2 3">
    <name type="scientific">Xylocopa violacea</name>
    <name type="common">Violet carpenter bee</name>
    <name type="synonym">Apis violacea</name>
    <dbReference type="NCBI Taxonomy" id="135666"/>
    <lineage>
        <taxon>Eukaryota</taxon>
        <taxon>Metazoa</taxon>
        <taxon>Ecdysozoa</taxon>
        <taxon>Arthropoda</taxon>
        <taxon>Hexapoda</taxon>
        <taxon>Insecta</taxon>
        <taxon>Pterygota</taxon>
        <taxon>Neoptera</taxon>
        <taxon>Endopterygota</taxon>
        <taxon>Hymenoptera</taxon>
        <taxon>Apocrita</taxon>
        <taxon>Aculeata</taxon>
        <taxon>Apoidea</taxon>
        <taxon>Anthophila</taxon>
        <taxon>Apidae</taxon>
        <taxon>Xylocopa</taxon>
        <taxon>Xylocopa</taxon>
    </lineage>
</organism>
<dbReference type="Pfam" id="PF14817">
    <property type="entry name" value="HAUS5"/>
    <property type="match status" value="1"/>
</dbReference>
<evidence type="ECO:0000313" key="3">
    <source>
        <dbReference type="Proteomes" id="UP001642520"/>
    </source>
</evidence>
<evidence type="ECO:0000313" key="2">
    <source>
        <dbReference type="EMBL" id="CAL7951486.1"/>
    </source>
</evidence>
<evidence type="ECO:0000256" key="1">
    <source>
        <dbReference type="SAM" id="Coils"/>
    </source>
</evidence>
<accession>A0ABP1PFY6</accession>
<keyword evidence="1" id="KW-0175">Coiled coil</keyword>
<dbReference type="InterPro" id="IPR029131">
    <property type="entry name" value="HAUS5"/>
</dbReference>
<reference evidence="2 3" key="1">
    <citation type="submission" date="2024-08" db="EMBL/GenBank/DDBJ databases">
        <authorList>
            <person name="Will J Nash"/>
            <person name="Angela Man"/>
            <person name="Seanna McTaggart"/>
            <person name="Kendall Baker"/>
            <person name="Tom Barker"/>
            <person name="Leah Catchpole"/>
            <person name="Alex Durrant"/>
            <person name="Karim Gharbi"/>
            <person name="Naomi Irish"/>
            <person name="Gemy Kaithakottil"/>
            <person name="Debby Ku"/>
            <person name="Aaliyah Providence"/>
            <person name="Felix Shaw"/>
            <person name="David Swarbreck"/>
            <person name="Chris Watkins"/>
            <person name="Ann M. McCartney"/>
            <person name="Giulio Formenti"/>
            <person name="Alice Mouton"/>
            <person name="Noel Vella"/>
            <person name="Bjorn M von Reumont"/>
            <person name="Adriana Vella"/>
            <person name="Wilfried Haerty"/>
        </authorList>
    </citation>
    <scope>NUCLEOTIDE SEQUENCE [LARGE SCALE GENOMIC DNA]</scope>
</reference>
<dbReference type="Proteomes" id="UP001642520">
    <property type="component" value="Unassembled WGS sequence"/>
</dbReference>
<name>A0ABP1PFY6_XYLVO</name>
<dbReference type="EMBL" id="CAXAJV020001301">
    <property type="protein sequence ID" value="CAL7951486.1"/>
    <property type="molecule type" value="Genomic_DNA"/>
</dbReference>
<sequence>MEKSVDIFTWTSQLNCPPTICNDTVKKMLCSGFVGLIWDDIADVIFNAEKAKTIRKNILLHHLKQGTSNKAIQCTKNISQLKLEQNDLRNQISKLEKEYEQQDFVVRQKAQKLREISSKRSEIRGRRDLLKMKHDQTSTQLNDCIQMKLICQHLMPATCTDLDDKVLKEMTDVVTSLWTGVNKRQVCNIVLNNLGHIEVPTLWRHLYKNLTEDVDTLIKLEAMKSLGAHEKGINIGIAKIYGQHICMVSKRLLYNTKANNHQQNVLEFIEKIEKASNNCTNTSEWLALVLEVHKLETEKTILQEEIEKFRDNLHENSTFERDLTELTLEIQNIDTEIAKYVHVIQQSLHLMKSASTNLKQVKEKINLELEKIITMRADGCDSTLLNKDLTIELDIFQDILDLNALRRIMLKGNIGIYKYTKSCFSETFVPVTNFQTSNITSYFPLIQTPIYSLIDCYKNLISTSIYKKLESLETEENSNLLQLPALTYEENNYNTLKLMNLSTVVNARTKTEIDEFNTIRDAWVNQSVQKVMEIIDKTVDEATFLEWIERYNLLLYMLKNAT</sequence>
<keyword evidence="3" id="KW-1185">Reference proteome</keyword>
<comment type="caution">
    <text evidence="2">The sequence shown here is derived from an EMBL/GenBank/DDBJ whole genome shotgun (WGS) entry which is preliminary data.</text>
</comment>